<keyword evidence="1" id="KW-0645">Protease</keyword>
<proteinExistence type="predicted"/>
<evidence type="ECO:0000313" key="1">
    <source>
        <dbReference type="EMBL" id="DAE28360.1"/>
    </source>
</evidence>
<dbReference type="Gene3D" id="3.90.1720.10">
    <property type="entry name" value="endopeptidase domain like (from Nostoc punctiforme)"/>
    <property type="match status" value="1"/>
</dbReference>
<reference evidence="1" key="1">
    <citation type="journal article" date="2021" name="Proc. Natl. Acad. Sci. U.S.A.">
        <title>A Catalog of Tens of Thousands of Viruses from Human Metagenomes Reveals Hidden Associations with Chronic Diseases.</title>
        <authorList>
            <person name="Tisza M.J."/>
            <person name="Buck C.B."/>
        </authorList>
    </citation>
    <scope>NUCLEOTIDE SEQUENCE</scope>
    <source>
        <strain evidence="1">CtLl75</strain>
    </source>
</reference>
<dbReference type="GO" id="GO:0008233">
    <property type="term" value="F:peptidase activity"/>
    <property type="evidence" value="ECO:0007669"/>
    <property type="project" value="UniProtKB-KW"/>
</dbReference>
<dbReference type="EMBL" id="BK059085">
    <property type="protein sequence ID" value="DAE28360.1"/>
    <property type="molecule type" value="Genomic_DNA"/>
</dbReference>
<protein>
    <submittedName>
        <fullName evidence="1">Protease</fullName>
    </submittedName>
</protein>
<sequence>MNRPRLKFKETWLDKRIDYDGVYNFQCVDLAKLYLERLGFGKI</sequence>
<keyword evidence="1" id="KW-0378">Hydrolase</keyword>
<dbReference type="GO" id="GO:0006508">
    <property type="term" value="P:proteolysis"/>
    <property type="evidence" value="ECO:0007669"/>
    <property type="project" value="UniProtKB-KW"/>
</dbReference>
<accession>A0A8S5RAG6</accession>
<name>A0A8S5RAG6_9VIRU</name>
<organism evidence="1">
    <name type="scientific">virus sp. ctLl75</name>
    <dbReference type="NCBI Taxonomy" id="2828249"/>
    <lineage>
        <taxon>Viruses</taxon>
    </lineage>
</organism>